<protein>
    <submittedName>
        <fullName evidence="1">3743_t:CDS:1</fullName>
    </submittedName>
</protein>
<evidence type="ECO:0000313" key="2">
    <source>
        <dbReference type="Proteomes" id="UP000789702"/>
    </source>
</evidence>
<sequence>YPHVRILCDVTVDQSVGYLGQKCLTWMREQYVRAVVSIKILKPRPEIREPATGYFYKTMTAKLYRQGMATQRWDFGNVEKNSSDPIRDPTPCNAPNLTHFQINIPVGE</sequence>
<organism evidence="1 2">
    <name type="scientific">Dentiscutata heterogama</name>
    <dbReference type="NCBI Taxonomy" id="1316150"/>
    <lineage>
        <taxon>Eukaryota</taxon>
        <taxon>Fungi</taxon>
        <taxon>Fungi incertae sedis</taxon>
        <taxon>Mucoromycota</taxon>
        <taxon>Glomeromycotina</taxon>
        <taxon>Glomeromycetes</taxon>
        <taxon>Diversisporales</taxon>
        <taxon>Gigasporaceae</taxon>
        <taxon>Dentiscutata</taxon>
    </lineage>
</organism>
<dbReference type="EMBL" id="CAJVPU010026015">
    <property type="protein sequence ID" value="CAG8698353.1"/>
    <property type="molecule type" value="Genomic_DNA"/>
</dbReference>
<name>A0ACA9P8Z3_9GLOM</name>
<keyword evidence="2" id="KW-1185">Reference proteome</keyword>
<dbReference type="Proteomes" id="UP000789702">
    <property type="component" value="Unassembled WGS sequence"/>
</dbReference>
<proteinExistence type="predicted"/>
<comment type="caution">
    <text evidence="1">The sequence shown here is derived from an EMBL/GenBank/DDBJ whole genome shotgun (WGS) entry which is preliminary data.</text>
</comment>
<feature type="non-terminal residue" evidence="1">
    <location>
        <position position="1"/>
    </location>
</feature>
<gene>
    <name evidence="1" type="ORF">DHETER_LOCUS11626</name>
</gene>
<evidence type="ECO:0000313" key="1">
    <source>
        <dbReference type="EMBL" id="CAG8698353.1"/>
    </source>
</evidence>
<accession>A0ACA9P8Z3</accession>
<feature type="non-terminal residue" evidence="1">
    <location>
        <position position="108"/>
    </location>
</feature>
<reference evidence="1" key="1">
    <citation type="submission" date="2021-06" db="EMBL/GenBank/DDBJ databases">
        <authorList>
            <person name="Kallberg Y."/>
            <person name="Tangrot J."/>
            <person name="Rosling A."/>
        </authorList>
    </citation>
    <scope>NUCLEOTIDE SEQUENCE</scope>
    <source>
        <strain evidence="1">IL203A</strain>
    </source>
</reference>